<protein>
    <submittedName>
        <fullName evidence="2">Uncharacterized protein</fullName>
    </submittedName>
</protein>
<evidence type="ECO:0000313" key="2">
    <source>
        <dbReference type="EnsemblPlants" id="AET6Gv20921300.2"/>
    </source>
</evidence>
<feature type="compositionally biased region" description="Pro residues" evidence="1">
    <location>
        <begin position="57"/>
        <end position="69"/>
    </location>
</feature>
<dbReference type="EnsemblPlants" id="AET6Gv20921300.2">
    <property type="protein sequence ID" value="AET6Gv20921300.2"/>
    <property type="gene ID" value="AET6Gv20921300"/>
</dbReference>
<feature type="compositionally biased region" description="Low complexity" evidence="1">
    <location>
        <begin position="123"/>
        <end position="142"/>
    </location>
</feature>
<reference evidence="3" key="1">
    <citation type="journal article" date="2014" name="Science">
        <title>Ancient hybridizations among the ancestral genomes of bread wheat.</title>
        <authorList>
            <consortium name="International Wheat Genome Sequencing Consortium,"/>
            <person name="Marcussen T."/>
            <person name="Sandve S.R."/>
            <person name="Heier L."/>
            <person name="Spannagl M."/>
            <person name="Pfeifer M."/>
            <person name="Jakobsen K.S."/>
            <person name="Wulff B.B."/>
            <person name="Steuernagel B."/>
            <person name="Mayer K.F."/>
            <person name="Olsen O.A."/>
        </authorList>
    </citation>
    <scope>NUCLEOTIDE SEQUENCE [LARGE SCALE GENOMIC DNA]</scope>
    <source>
        <strain evidence="3">cv. AL8/78</strain>
    </source>
</reference>
<reference evidence="2" key="3">
    <citation type="journal article" date="2017" name="Nature">
        <title>Genome sequence of the progenitor of the wheat D genome Aegilops tauschii.</title>
        <authorList>
            <person name="Luo M.C."/>
            <person name="Gu Y.Q."/>
            <person name="Puiu D."/>
            <person name="Wang H."/>
            <person name="Twardziok S.O."/>
            <person name="Deal K.R."/>
            <person name="Huo N."/>
            <person name="Zhu T."/>
            <person name="Wang L."/>
            <person name="Wang Y."/>
            <person name="McGuire P.E."/>
            <person name="Liu S."/>
            <person name="Long H."/>
            <person name="Ramasamy R.K."/>
            <person name="Rodriguez J.C."/>
            <person name="Van S.L."/>
            <person name="Yuan L."/>
            <person name="Wang Z."/>
            <person name="Xia Z."/>
            <person name="Xiao L."/>
            <person name="Anderson O.D."/>
            <person name="Ouyang S."/>
            <person name="Liang Y."/>
            <person name="Zimin A.V."/>
            <person name="Pertea G."/>
            <person name="Qi P."/>
            <person name="Bennetzen J.L."/>
            <person name="Dai X."/>
            <person name="Dawson M.W."/>
            <person name="Muller H.G."/>
            <person name="Kugler K."/>
            <person name="Rivarola-Duarte L."/>
            <person name="Spannagl M."/>
            <person name="Mayer K.F.X."/>
            <person name="Lu F.H."/>
            <person name="Bevan M.W."/>
            <person name="Leroy P."/>
            <person name="Li P."/>
            <person name="You F.M."/>
            <person name="Sun Q."/>
            <person name="Liu Z."/>
            <person name="Lyons E."/>
            <person name="Wicker T."/>
            <person name="Salzberg S.L."/>
            <person name="Devos K.M."/>
            <person name="Dvorak J."/>
        </authorList>
    </citation>
    <scope>NUCLEOTIDE SEQUENCE [LARGE SCALE GENOMIC DNA]</scope>
    <source>
        <strain evidence="2">cv. AL8/78</strain>
    </source>
</reference>
<dbReference type="Proteomes" id="UP000015105">
    <property type="component" value="Chromosome 6D"/>
</dbReference>
<evidence type="ECO:0000256" key="1">
    <source>
        <dbReference type="SAM" id="MobiDB-lite"/>
    </source>
</evidence>
<reference evidence="2" key="4">
    <citation type="submission" date="2019-03" db="UniProtKB">
        <authorList>
            <consortium name="EnsemblPlants"/>
        </authorList>
    </citation>
    <scope>IDENTIFICATION</scope>
</reference>
<sequence length="157" mass="15958">SNPSIPEASSFPAKQTSKQPRSKPPPSESPLGNPNLTPCPPGPLPAADGDDDDEVAPPGPPPARPPVGPRLPRGPLRGRRRRRPCPPPPPAPPAAAAAGAVPRAPRRRGARGRGGLHGDRPRGAAVAQGAPGQAAAPPAGAVERCKEPGCRTRHQVS</sequence>
<reference evidence="3" key="2">
    <citation type="journal article" date="2017" name="Nat. Plants">
        <title>The Aegilops tauschii genome reveals multiple impacts of transposons.</title>
        <authorList>
            <person name="Zhao G."/>
            <person name="Zou C."/>
            <person name="Li K."/>
            <person name="Wang K."/>
            <person name="Li T."/>
            <person name="Gao L."/>
            <person name="Zhang X."/>
            <person name="Wang H."/>
            <person name="Yang Z."/>
            <person name="Liu X."/>
            <person name="Jiang W."/>
            <person name="Mao L."/>
            <person name="Kong X."/>
            <person name="Jiao Y."/>
            <person name="Jia J."/>
        </authorList>
    </citation>
    <scope>NUCLEOTIDE SEQUENCE [LARGE SCALE GENOMIC DNA]</scope>
    <source>
        <strain evidence="3">cv. AL8/78</strain>
    </source>
</reference>
<feature type="compositionally biased region" description="Low complexity" evidence="1">
    <location>
        <begin position="94"/>
        <end position="103"/>
    </location>
</feature>
<dbReference type="AlphaFoldDB" id="A0A453PZ07"/>
<dbReference type="Gramene" id="AET6Gv20921300.2">
    <property type="protein sequence ID" value="AET6Gv20921300.2"/>
    <property type="gene ID" value="AET6Gv20921300"/>
</dbReference>
<keyword evidence="3" id="KW-1185">Reference proteome</keyword>
<proteinExistence type="predicted"/>
<organism evidence="2 3">
    <name type="scientific">Aegilops tauschii subsp. strangulata</name>
    <name type="common">Goatgrass</name>
    <dbReference type="NCBI Taxonomy" id="200361"/>
    <lineage>
        <taxon>Eukaryota</taxon>
        <taxon>Viridiplantae</taxon>
        <taxon>Streptophyta</taxon>
        <taxon>Embryophyta</taxon>
        <taxon>Tracheophyta</taxon>
        <taxon>Spermatophyta</taxon>
        <taxon>Magnoliopsida</taxon>
        <taxon>Liliopsida</taxon>
        <taxon>Poales</taxon>
        <taxon>Poaceae</taxon>
        <taxon>BOP clade</taxon>
        <taxon>Pooideae</taxon>
        <taxon>Triticodae</taxon>
        <taxon>Triticeae</taxon>
        <taxon>Triticinae</taxon>
        <taxon>Aegilops</taxon>
    </lineage>
</organism>
<accession>A0A453PZ07</accession>
<name>A0A453PZ07_AEGTS</name>
<reference evidence="2" key="5">
    <citation type="journal article" date="2021" name="G3 (Bethesda)">
        <title>Aegilops tauschii genome assembly Aet v5.0 features greater sequence contiguity and improved annotation.</title>
        <authorList>
            <person name="Wang L."/>
            <person name="Zhu T."/>
            <person name="Rodriguez J.C."/>
            <person name="Deal K.R."/>
            <person name="Dubcovsky J."/>
            <person name="McGuire P.E."/>
            <person name="Lux T."/>
            <person name="Spannagl M."/>
            <person name="Mayer K.F.X."/>
            <person name="Baldrich P."/>
            <person name="Meyers B.C."/>
            <person name="Huo N."/>
            <person name="Gu Y.Q."/>
            <person name="Zhou H."/>
            <person name="Devos K.M."/>
            <person name="Bennetzen J.L."/>
            <person name="Unver T."/>
            <person name="Budak H."/>
            <person name="Gulick P.J."/>
            <person name="Galiba G."/>
            <person name="Kalapos B."/>
            <person name="Nelson D.R."/>
            <person name="Li P."/>
            <person name="You F.M."/>
            <person name="Luo M.C."/>
            <person name="Dvorak J."/>
        </authorList>
    </citation>
    <scope>NUCLEOTIDE SEQUENCE [LARGE SCALE GENOMIC DNA]</scope>
    <source>
        <strain evidence="2">cv. AL8/78</strain>
    </source>
</reference>
<feature type="region of interest" description="Disordered" evidence="1">
    <location>
        <begin position="1"/>
        <end position="157"/>
    </location>
</feature>
<evidence type="ECO:0000313" key="3">
    <source>
        <dbReference type="Proteomes" id="UP000015105"/>
    </source>
</evidence>